<feature type="region of interest" description="Disordered" evidence="10">
    <location>
        <begin position="131"/>
        <end position="193"/>
    </location>
</feature>
<comment type="similarity">
    <text evidence="2">Belongs to the MDM31/MDM32 family.</text>
</comment>
<name>A0AA40K189_9PEZI</name>
<feature type="transmembrane region" description="Helical" evidence="11">
    <location>
        <begin position="747"/>
        <end position="765"/>
    </location>
</feature>
<evidence type="ECO:0000256" key="4">
    <source>
        <dbReference type="ARBA" id="ARBA00022792"/>
    </source>
</evidence>
<dbReference type="GO" id="GO:0000001">
    <property type="term" value="P:mitochondrion inheritance"/>
    <property type="evidence" value="ECO:0007669"/>
    <property type="project" value="InterPro"/>
</dbReference>
<keyword evidence="13" id="KW-1185">Reference proteome</keyword>
<evidence type="ECO:0000256" key="6">
    <source>
        <dbReference type="ARBA" id="ARBA00022989"/>
    </source>
</evidence>
<organism evidence="12 13">
    <name type="scientific">Apiosordaria backusii</name>
    <dbReference type="NCBI Taxonomy" id="314023"/>
    <lineage>
        <taxon>Eukaryota</taxon>
        <taxon>Fungi</taxon>
        <taxon>Dikarya</taxon>
        <taxon>Ascomycota</taxon>
        <taxon>Pezizomycotina</taxon>
        <taxon>Sordariomycetes</taxon>
        <taxon>Sordariomycetidae</taxon>
        <taxon>Sordariales</taxon>
        <taxon>Lasiosphaeriaceae</taxon>
        <taxon>Apiosordaria</taxon>
    </lineage>
</organism>
<evidence type="ECO:0000256" key="8">
    <source>
        <dbReference type="ARBA" id="ARBA00023136"/>
    </source>
</evidence>
<evidence type="ECO:0000256" key="1">
    <source>
        <dbReference type="ARBA" id="ARBA00004273"/>
    </source>
</evidence>
<protein>
    <submittedName>
        <fullName evidence="12">Mitochondrial distribution and morphology proteins-domain-containing protein</fullName>
    </submittedName>
</protein>
<evidence type="ECO:0000256" key="5">
    <source>
        <dbReference type="ARBA" id="ARBA00022946"/>
    </source>
</evidence>
<comment type="subcellular location">
    <subcellularLocation>
        <location evidence="1">Mitochondrion inner membrane</location>
    </subcellularLocation>
</comment>
<dbReference type="Pfam" id="PF08118">
    <property type="entry name" value="MDM31_MDM32"/>
    <property type="match status" value="1"/>
</dbReference>
<dbReference type="Proteomes" id="UP001172159">
    <property type="component" value="Unassembled WGS sequence"/>
</dbReference>
<evidence type="ECO:0000313" key="13">
    <source>
        <dbReference type="Proteomes" id="UP001172159"/>
    </source>
</evidence>
<comment type="caution">
    <text evidence="12">The sequence shown here is derived from an EMBL/GenBank/DDBJ whole genome shotgun (WGS) entry which is preliminary data.</text>
</comment>
<feature type="compositionally biased region" description="Low complexity" evidence="10">
    <location>
        <begin position="63"/>
        <end position="73"/>
    </location>
</feature>
<evidence type="ECO:0000256" key="10">
    <source>
        <dbReference type="SAM" id="MobiDB-lite"/>
    </source>
</evidence>
<comment type="function">
    <text evidence="9">Involved in the organization of the mitochondrial membranes and the global structure of the mitochondria. Also required for mitochondrial distribution and mobility as well as for the maintenance of mitochondrial DNA nucleoids structures.</text>
</comment>
<keyword evidence="7" id="KW-0496">Mitochondrion</keyword>
<gene>
    <name evidence="12" type="ORF">B0T21DRAFT_345790</name>
</gene>
<keyword evidence="6 11" id="KW-1133">Transmembrane helix</keyword>
<keyword evidence="8 11" id="KW-0472">Membrane</keyword>
<evidence type="ECO:0000256" key="2">
    <source>
        <dbReference type="ARBA" id="ARBA00005687"/>
    </source>
</evidence>
<keyword evidence="4" id="KW-0999">Mitochondrion inner membrane</keyword>
<feature type="region of interest" description="Disordered" evidence="10">
    <location>
        <begin position="26"/>
        <end position="83"/>
    </location>
</feature>
<accession>A0AA40K189</accession>
<dbReference type="PANTHER" id="PTHR31068:SF0">
    <property type="entry name" value="MITOCHONDRIAL DISTRIBUTION AND MORPHOLOGY PROTEIN 31"/>
    <property type="match status" value="1"/>
</dbReference>
<proteinExistence type="inferred from homology"/>
<evidence type="ECO:0000313" key="12">
    <source>
        <dbReference type="EMBL" id="KAK0741932.1"/>
    </source>
</evidence>
<evidence type="ECO:0000256" key="11">
    <source>
        <dbReference type="SAM" id="Phobius"/>
    </source>
</evidence>
<evidence type="ECO:0000256" key="3">
    <source>
        <dbReference type="ARBA" id="ARBA00022692"/>
    </source>
</evidence>
<dbReference type="EMBL" id="JAUKTV010000003">
    <property type="protein sequence ID" value="KAK0741932.1"/>
    <property type="molecule type" value="Genomic_DNA"/>
</dbReference>
<feature type="compositionally biased region" description="Polar residues" evidence="10">
    <location>
        <begin position="143"/>
        <end position="159"/>
    </location>
</feature>
<dbReference type="GO" id="GO:0007005">
    <property type="term" value="P:mitochondrion organization"/>
    <property type="evidence" value="ECO:0007669"/>
    <property type="project" value="InterPro"/>
</dbReference>
<sequence>MTSSAATTQLGRHLWGSIRDSVTTLAARLPQRPPKPTRTPFGQLYQPFHPAHPGQTPPFLQPARGSSRAYSSRATRHPPRKSCTSGGLLLLGLTSSPPPTNAVVTTCAAAADLVVIRNASQKAQLSHLARQIWKQGRQPRYDQGQSSTTGGRAKSSSTNGHDDRNKVTGQPPQVEAGKTQNGLPKIPEPGLTEAESLSDSMSKYLHLPKMPHRPTKEELLAATNGFLQRLKVRFKWFSIRSMRPWNADEWGAFVSWFLFGHLVWILVGTTTFFSLIILFINTVFAQETLAKWIGDYLTQSAGLTVVFESAIVPRWKDGVIAFRNVFVSRRPGQHGKSTVKKGSSNAAAEAAAARKTALEEEEADDGNYTQFDVTIDTVNVTLSFLKWWNGKGLLKDVEVKGVRGVLDRTSVVWSDEEVDPLTFRHEHNPGDFELDYFKMEDLLVTVHQPGGFRPFSVSIFSCELPQLRKQWLFYDFLSASHMSGAFDGSLFTIHPRQIHGISAAAEDRRQDEFAASSAWKKFSRLRIDGLKIDHLNRGVEGPFGWIYEGNVDIVADVMFPADPAEGIGKVVAEFYDKMEEAVTSNRYLQILDTNSNRRREREQNIINNSRPYLVHHDENLSSGEIPSAPLPASAHHHPSPTQEEVSGYLVMDLRIHLNNVRAAVPLFNNPHISYVNQALVRPIVAYINAKRTYIPVNCRIVKRVTDFDGSWTVWDCGLMDDISAEVYSAFAHNVEDQQSRVRRFKRVGLWTVSLVVHALLAGVAGDYM</sequence>
<evidence type="ECO:0000256" key="9">
    <source>
        <dbReference type="ARBA" id="ARBA00025191"/>
    </source>
</evidence>
<dbReference type="AlphaFoldDB" id="A0AA40K189"/>
<dbReference type="PANTHER" id="PTHR31068">
    <property type="entry name" value="MITOCHONDRIAL DISTRIBUTION AND MORPHOLOGY PROTEIN 31"/>
    <property type="match status" value="1"/>
</dbReference>
<reference evidence="12" key="1">
    <citation type="submission" date="2023-06" db="EMBL/GenBank/DDBJ databases">
        <title>Genome-scale phylogeny and comparative genomics of the fungal order Sordariales.</title>
        <authorList>
            <consortium name="Lawrence Berkeley National Laboratory"/>
            <person name="Hensen N."/>
            <person name="Bonometti L."/>
            <person name="Westerberg I."/>
            <person name="Brannstrom I.O."/>
            <person name="Guillou S."/>
            <person name="Cros-Aarteil S."/>
            <person name="Calhoun S."/>
            <person name="Haridas S."/>
            <person name="Kuo A."/>
            <person name="Mondo S."/>
            <person name="Pangilinan J."/>
            <person name="Riley R."/>
            <person name="Labutti K."/>
            <person name="Andreopoulos B."/>
            <person name="Lipzen A."/>
            <person name="Chen C."/>
            <person name="Yanf M."/>
            <person name="Daum C."/>
            <person name="Ng V."/>
            <person name="Clum A."/>
            <person name="Steindorff A."/>
            <person name="Ohm R."/>
            <person name="Martin F."/>
            <person name="Silar P."/>
            <person name="Natvig D."/>
            <person name="Lalanne C."/>
            <person name="Gautier V."/>
            <person name="Ament-Velasquez S.L."/>
            <person name="Kruys A."/>
            <person name="Hutchinson M.I."/>
            <person name="Powell A.J."/>
            <person name="Barry K."/>
            <person name="Miller A.N."/>
            <person name="Grigoriev I.V."/>
            <person name="Debuchy R."/>
            <person name="Gladieux P."/>
            <person name="Thoren M.H."/>
            <person name="Johannesson H."/>
        </authorList>
    </citation>
    <scope>NUCLEOTIDE SEQUENCE</scope>
    <source>
        <strain evidence="12">CBS 540.89</strain>
    </source>
</reference>
<dbReference type="GO" id="GO:0005743">
    <property type="term" value="C:mitochondrial inner membrane"/>
    <property type="evidence" value="ECO:0007669"/>
    <property type="project" value="UniProtKB-SubCell"/>
</dbReference>
<keyword evidence="5" id="KW-0809">Transit peptide</keyword>
<dbReference type="InterPro" id="IPR012571">
    <property type="entry name" value="Mdm31/Mdm32"/>
</dbReference>
<keyword evidence="3 11" id="KW-0812">Transmembrane</keyword>
<feature type="transmembrane region" description="Helical" evidence="11">
    <location>
        <begin position="250"/>
        <end position="280"/>
    </location>
</feature>
<evidence type="ECO:0000256" key="7">
    <source>
        <dbReference type="ARBA" id="ARBA00023128"/>
    </source>
</evidence>